<reference evidence="3" key="1">
    <citation type="submission" date="2016-11" db="EMBL/GenBank/DDBJ databases">
        <authorList>
            <person name="Varghese N."/>
            <person name="Submissions S."/>
        </authorList>
    </citation>
    <scope>NUCLEOTIDE SEQUENCE [LARGE SCALE GENOMIC DNA]</scope>
    <source>
        <strain evidence="3">DSM 45627</strain>
    </source>
</reference>
<evidence type="ECO:0000313" key="2">
    <source>
        <dbReference type="EMBL" id="SHG54779.1"/>
    </source>
</evidence>
<evidence type="ECO:0000256" key="1">
    <source>
        <dbReference type="SAM" id="Phobius"/>
    </source>
</evidence>
<dbReference type="Proteomes" id="UP000186132">
    <property type="component" value="Unassembled WGS sequence"/>
</dbReference>
<keyword evidence="3" id="KW-1185">Reference proteome</keyword>
<feature type="transmembrane region" description="Helical" evidence="1">
    <location>
        <begin position="693"/>
        <end position="713"/>
    </location>
</feature>
<dbReference type="RefSeq" id="WP_073390093.1">
    <property type="nucleotide sequence ID" value="NZ_FQVU01000003.1"/>
</dbReference>
<organism evidence="2 3">
    <name type="scientific">Jatrophihabitans endophyticus</name>
    <dbReference type="NCBI Taxonomy" id="1206085"/>
    <lineage>
        <taxon>Bacteria</taxon>
        <taxon>Bacillati</taxon>
        <taxon>Actinomycetota</taxon>
        <taxon>Actinomycetes</taxon>
        <taxon>Jatrophihabitantales</taxon>
        <taxon>Jatrophihabitantaceae</taxon>
        <taxon>Jatrophihabitans</taxon>
    </lineage>
</organism>
<gene>
    <name evidence="2" type="ORF">SAMN05443575_2223</name>
</gene>
<dbReference type="STRING" id="1206085.SAMN05443575_2223"/>
<keyword evidence="1" id="KW-0472">Membrane</keyword>
<evidence type="ECO:0000313" key="3">
    <source>
        <dbReference type="Proteomes" id="UP000186132"/>
    </source>
</evidence>
<sequence length="797" mass="86604">MTMTPVRHELADVRVLHGRVFDTEVYDGAQWVPAGRLLLSPDFVAHDDARVHTSVVRESQQALLLHGKVGDPAFRARLNMTADGTAFVGTMASGTAAPRAFRGAGLTVTYRTRRRPQDDPNAPFESWDDLSIHTEWVEGELKVTYLLGDQDISDRTRVTKVDRAKGETWLEMAQEVTPPFDSDHFAILLVSGSRSFGGTYTSDDETTYDWTGEIADHVADEHATAFRSALAAAPADATVGAPDATLSLQDLDNISSIQIVTAPDGKQMTVDYAQTTCGKYFNKGLANCLDDQWVNGIYGHRYDLPAGAQQVVDASKTFFTDNAVLGTGQMLYDNLATWPQYSDLLKRVDGSTMETAWKQLGKDPKTAPAYETATNAMYIQGYRDGVPQMQGYLEDDPEGWASRYFDWLSDDANLLTWQLQVASGQFDNVKTRIYEWYVKLQVLAPDHDYGERFTSIAYAALLGVAFSRSTWSDDLKPYLEAMIENAVKGQVDPSIMTEIQQQAAKENQELLQSLVTTADQITLLVDAIAAGLTSYAAKKRLQQLANDPGAQAAIAQHLDGAQFTAWSDLSTRGKLGGVLSTAFYGASAAFLIYNIVEDSKSPQTPKQVVSEVNLGVLALAILVKGVEKLMSIGVGRALQRFARAGEGGAFRTFAEQFATWFQEGGKVVPEGPFGKAMVSIFGENSAEFLARRIGPAMAVVGLVLAAFTLADAIKSGDVRNIIFESLNTFVALASVVLIGLELMSFAWAGPAGLVVAAIGIVITLVQLIWNLVDPPAPPPDPITEFVTGPMVTKGYAH</sequence>
<keyword evidence="1" id="KW-1133">Transmembrane helix</keyword>
<dbReference type="EMBL" id="FQVU01000003">
    <property type="protein sequence ID" value="SHG54779.1"/>
    <property type="molecule type" value="Genomic_DNA"/>
</dbReference>
<proteinExistence type="predicted"/>
<feature type="transmembrane region" description="Helical" evidence="1">
    <location>
        <begin position="575"/>
        <end position="596"/>
    </location>
</feature>
<name>A0A1M5KQJ3_9ACTN</name>
<protein>
    <submittedName>
        <fullName evidence="2">Uncharacterized protein</fullName>
    </submittedName>
</protein>
<keyword evidence="1" id="KW-0812">Transmembrane</keyword>
<dbReference type="AlphaFoldDB" id="A0A1M5KQJ3"/>
<feature type="transmembrane region" description="Helical" evidence="1">
    <location>
        <begin position="725"/>
        <end position="747"/>
    </location>
</feature>
<accession>A0A1M5KQJ3</accession>
<feature type="transmembrane region" description="Helical" evidence="1">
    <location>
        <begin position="753"/>
        <end position="772"/>
    </location>
</feature>